<evidence type="ECO:0000313" key="3">
    <source>
        <dbReference type="Proteomes" id="UP001595712"/>
    </source>
</evidence>
<proteinExistence type="predicted"/>
<reference evidence="3" key="1">
    <citation type="journal article" date="2019" name="Int. J. Syst. Evol. Microbiol.">
        <title>The Global Catalogue of Microorganisms (GCM) 10K type strain sequencing project: providing services to taxonomists for standard genome sequencing and annotation.</title>
        <authorList>
            <consortium name="The Broad Institute Genomics Platform"/>
            <consortium name="The Broad Institute Genome Sequencing Center for Infectious Disease"/>
            <person name="Wu L."/>
            <person name="Ma J."/>
        </authorList>
    </citation>
    <scope>NUCLEOTIDE SEQUENCE [LARGE SCALE GENOMIC DNA]</scope>
    <source>
        <strain evidence="3">CGMCC 4.7396</strain>
    </source>
</reference>
<feature type="signal peptide" evidence="1">
    <location>
        <begin position="1"/>
        <end position="36"/>
    </location>
</feature>
<dbReference type="EMBL" id="JBHRWO010000008">
    <property type="protein sequence ID" value="MFC3492475.1"/>
    <property type="molecule type" value="Genomic_DNA"/>
</dbReference>
<keyword evidence="1" id="KW-0732">Signal</keyword>
<keyword evidence="3" id="KW-1185">Reference proteome</keyword>
<dbReference type="InterPro" id="IPR006311">
    <property type="entry name" value="TAT_signal"/>
</dbReference>
<protein>
    <submittedName>
        <fullName evidence="2">Uncharacterized protein</fullName>
    </submittedName>
</protein>
<organism evidence="2 3">
    <name type="scientific">Glycomyces rhizosphaerae</name>
    <dbReference type="NCBI Taxonomy" id="2054422"/>
    <lineage>
        <taxon>Bacteria</taxon>
        <taxon>Bacillati</taxon>
        <taxon>Actinomycetota</taxon>
        <taxon>Actinomycetes</taxon>
        <taxon>Glycomycetales</taxon>
        <taxon>Glycomycetaceae</taxon>
        <taxon>Glycomyces</taxon>
    </lineage>
</organism>
<evidence type="ECO:0000256" key="1">
    <source>
        <dbReference type="SAM" id="SignalP"/>
    </source>
</evidence>
<gene>
    <name evidence="2" type="ORF">ACFO8M_08260</name>
</gene>
<evidence type="ECO:0000313" key="2">
    <source>
        <dbReference type="EMBL" id="MFC3492475.1"/>
    </source>
</evidence>
<comment type="caution">
    <text evidence="2">The sequence shown here is derived from an EMBL/GenBank/DDBJ whole genome shotgun (WGS) entry which is preliminary data.</text>
</comment>
<dbReference type="SUPFAM" id="SSF89372">
    <property type="entry name" value="Fucose-specific lectin"/>
    <property type="match status" value="1"/>
</dbReference>
<dbReference type="PROSITE" id="PS51318">
    <property type="entry name" value="TAT"/>
    <property type="match status" value="1"/>
</dbReference>
<dbReference type="Proteomes" id="UP001595712">
    <property type="component" value="Unassembled WGS sequence"/>
</dbReference>
<feature type="chain" id="PRO_5047538890" evidence="1">
    <location>
        <begin position="37"/>
        <end position="337"/>
    </location>
</feature>
<sequence length="337" mass="35088">MTAIDRRQFNRSLLAVPAAALLGTGLGALAPAAASAAPADWDAHFLAGMANGELLHRMRTGDGSWGTGWSKVATPPATLYRVSCVGMNGNLHTVATLNGGTPDYGVRRSADGSWTAFTPIPSESGPTTGAVHVAVTALNGVLHVFGASEGGGALYHTVRNTDGVWQPRWVTLKTFGRISHIATTKVGSTIDTAVIADGRLFHAIRSSGGTWSGWGNIESAAGDIGDPYHVAVAGIGSQLHVVALNGSSGVFHAIRRADATWQPFRKVAVFNNYRPFEVSAANVGGELQVGIIDLATNGTQAVRHSIRRTDGTWRSVSTVSRTGFTGEPGVLAMAAIQ</sequence>
<dbReference type="RefSeq" id="WP_387973155.1">
    <property type="nucleotide sequence ID" value="NZ_JBHRWO010000008.1"/>
</dbReference>
<name>A0ABV7PVC9_9ACTN</name>
<accession>A0ABV7PVC9</accession>